<evidence type="ECO:0000313" key="3">
    <source>
        <dbReference type="Proteomes" id="UP001057998"/>
    </source>
</evidence>
<keyword evidence="3" id="KW-1185">Reference proteome</keyword>
<dbReference type="Proteomes" id="UP001057998">
    <property type="component" value="Chromosome 2"/>
</dbReference>
<protein>
    <submittedName>
        <fullName evidence="2">Antibiotic biosynthesis monooxygenase</fullName>
    </submittedName>
</protein>
<feature type="domain" description="ABM" evidence="1">
    <location>
        <begin position="6"/>
        <end position="95"/>
    </location>
</feature>
<keyword evidence="2" id="KW-0560">Oxidoreductase</keyword>
<keyword evidence="2" id="KW-0503">Monooxygenase</keyword>
<sequence length="95" mass="10998">MFEQGLFITAELRVHAAYDLDEAKAAIDVFCAGMNREPGCSFAMATQDRQDPRRFIFWERYDDQAAFEAHFHARHTQEFIGLGITELVRAFESHQ</sequence>
<accession>A0ABY5GNV5</accession>
<gene>
    <name evidence="2" type="ORF">NNL38_19940</name>
</gene>
<reference evidence="2" key="1">
    <citation type="submission" date="2022-07" db="EMBL/GenBank/DDBJ databases">
        <title>Genome sequencing of Photobacterium atrarenae GJH2-4.</title>
        <authorList>
            <person name="Park S.-J."/>
        </authorList>
    </citation>
    <scope>NUCLEOTIDE SEQUENCE</scope>
    <source>
        <strain evidence="2">GJH2-4</strain>
    </source>
</reference>
<evidence type="ECO:0000313" key="2">
    <source>
        <dbReference type="EMBL" id="UTV30831.1"/>
    </source>
</evidence>
<dbReference type="SUPFAM" id="SSF54909">
    <property type="entry name" value="Dimeric alpha+beta barrel"/>
    <property type="match status" value="1"/>
</dbReference>
<dbReference type="Gene3D" id="3.30.70.100">
    <property type="match status" value="1"/>
</dbReference>
<dbReference type="PROSITE" id="PS51725">
    <property type="entry name" value="ABM"/>
    <property type="match status" value="1"/>
</dbReference>
<proteinExistence type="predicted"/>
<dbReference type="RefSeq" id="WP_255392199.1">
    <property type="nucleotide sequence ID" value="NZ_CP101509.1"/>
</dbReference>
<organism evidence="2 3">
    <name type="scientific">Photobacterium atrarenae</name>
    <dbReference type="NCBI Taxonomy" id="865757"/>
    <lineage>
        <taxon>Bacteria</taxon>
        <taxon>Pseudomonadati</taxon>
        <taxon>Pseudomonadota</taxon>
        <taxon>Gammaproteobacteria</taxon>
        <taxon>Vibrionales</taxon>
        <taxon>Vibrionaceae</taxon>
        <taxon>Photobacterium</taxon>
    </lineage>
</organism>
<dbReference type="InterPro" id="IPR007138">
    <property type="entry name" value="ABM_dom"/>
</dbReference>
<name>A0ABY5GNV5_9GAMM</name>
<dbReference type="InterPro" id="IPR011008">
    <property type="entry name" value="Dimeric_a/b-barrel"/>
</dbReference>
<evidence type="ECO:0000259" key="1">
    <source>
        <dbReference type="PROSITE" id="PS51725"/>
    </source>
</evidence>
<dbReference type="Pfam" id="PF03992">
    <property type="entry name" value="ABM"/>
    <property type="match status" value="1"/>
</dbReference>
<dbReference type="EMBL" id="CP101509">
    <property type="protein sequence ID" value="UTV30831.1"/>
    <property type="molecule type" value="Genomic_DNA"/>
</dbReference>
<dbReference type="GO" id="GO:0004497">
    <property type="term" value="F:monooxygenase activity"/>
    <property type="evidence" value="ECO:0007669"/>
    <property type="project" value="UniProtKB-KW"/>
</dbReference>